<sequence>MSVEKQIELALEEIQRGTQEIIGLDYIKKLVSDYFKEGKTFKVKAGFDPTAPDLHLGHTVLLQKLATFQKYGGRVYFLIGDFTGMIGDPSGKSETRKPLSKEQVLANAKTYQEQVTKVLDSSKMEIVFNSKWLDELGTRGMIELSAKFSVARMLERDDFEKRFKAQSPISIVEFFYPLLQGYDSVALDCDIECGGTDQKFNLLMGRHLQRAYGMSKEQSVVMVPLLEGLDGVNKMSKSLGNYVGITQEPKEMFGRLLSISDSLMWRYYELLSTKSLQEIAELKEGVEKGSLHPKAVKENLALEIITRYYNKESAEAAREEFIKVFSKDELPSDMPTFEKNAGIWIAQLMNECALSTSSSEALRLIKQGGVKINGERLTDTKLNLEAGEYVIQAGKRKFARILIK</sequence>
<gene>
    <name evidence="10 14" type="primary">tyrS</name>
    <name evidence="13" type="ORF">HPU229334_01545</name>
    <name evidence="14" type="ORF">NCTC13156_00939</name>
</gene>
<comment type="catalytic activity">
    <reaction evidence="9 10">
        <text>tRNA(Tyr) + L-tyrosine + ATP = L-tyrosyl-tRNA(Tyr) + AMP + diphosphate + H(+)</text>
        <dbReference type="Rhea" id="RHEA:10220"/>
        <dbReference type="Rhea" id="RHEA-COMP:9706"/>
        <dbReference type="Rhea" id="RHEA-COMP:9707"/>
        <dbReference type="ChEBI" id="CHEBI:15378"/>
        <dbReference type="ChEBI" id="CHEBI:30616"/>
        <dbReference type="ChEBI" id="CHEBI:33019"/>
        <dbReference type="ChEBI" id="CHEBI:58315"/>
        <dbReference type="ChEBI" id="CHEBI:78442"/>
        <dbReference type="ChEBI" id="CHEBI:78536"/>
        <dbReference type="ChEBI" id="CHEBI:456215"/>
        <dbReference type="EC" id="6.1.1.1"/>
    </reaction>
</comment>
<dbReference type="Gene3D" id="1.10.240.10">
    <property type="entry name" value="Tyrosyl-Transfer RNA Synthetase"/>
    <property type="match status" value="1"/>
</dbReference>
<dbReference type="PROSITE" id="PS00178">
    <property type="entry name" value="AA_TRNA_LIGASE_I"/>
    <property type="match status" value="1"/>
</dbReference>
<keyword evidence="8 10" id="KW-0030">Aminoacyl-tRNA synthetase</keyword>
<dbReference type="NCBIfam" id="TIGR00234">
    <property type="entry name" value="tyrS"/>
    <property type="match status" value="1"/>
</dbReference>
<dbReference type="InterPro" id="IPR024108">
    <property type="entry name" value="Tyr-tRNA-ligase_bac_2"/>
</dbReference>
<dbReference type="FunFam" id="3.10.290.10:FF:000022">
    <property type="entry name" value="Tyrosine--tRNA ligase"/>
    <property type="match status" value="1"/>
</dbReference>
<evidence type="ECO:0000256" key="4">
    <source>
        <dbReference type="ARBA" id="ARBA00022741"/>
    </source>
</evidence>
<evidence type="ECO:0000256" key="7">
    <source>
        <dbReference type="ARBA" id="ARBA00022917"/>
    </source>
</evidence>
<dbReference type="InterPro" id="IPR014729">
    <property type="entry name" value="Rossmann-like_a/b/a_fold"/>
</dbReference>
<keyword evidence="3 10" id="KW-0436">Ligase</keyword>
<feature type="binding site" evidence="10">
    <location>
        <position position="237"/>
    </location>
    <ligand>
        <name>ATP</name>
        <dbReference type="ChEBI" id="CHEBI:30616"/>
    </ligand>
</feature>
<dbReference type="GO" id="GO:0004831">
    <property type="term" value="F:tyrosine-tRNA ligase activity"/>
    <property type="evidence" value="ECO:0007669"/>
    <property type="project" value="UniProtKB-UniRule"/>
</dbReference>
<evidence type="ECO:0000259" key="12">
    <source>
        <dbReference type="Pfam" id="PF22421"/>
    </source>
</evidence>
<dbReference type="SUPFAM" id="SSF55174">
    <property type="entry name" value="Alpha-L RNA-binding motif"/>
    <property type="match status" value="1"/>
</dbReference>
<dbReference type="PRINTS" id="PR01040">
    <property type="entry name" value="TRNASYNTHTYR"/>
</dbReference>
<dbReference type="InterPro" id="IPR002305">
    <property type="entry name" value="aa-tRNA-synth_Ic"/>
</dbReference>
<dbReference type="STRING" id="35818.HPU229336_04645"/>
<dbReference type="Pfam" id="PF22421">
    <property type="entry name" value="SYY_C-terminal"/>
    <property type="match status" value="1"/>
</dbReference>
<evidence type="ECO:0000256" key="1">
    <source>
        <dbReference type="ARBA" id="ARBA00011738"/>
    </source>
</evidence>
<evidence type="ECO:0000313" key="14">
    <source>
        <dbReference type="EMBL" id="STQ88108.1"/>
    </source>
</evidence>
<dbReference type="GO" id="GO:0006437">
    <property type="term" value="P:tyrosyl-tRNA aminoacylation"/>
    <property type="evidence" value="ECO:0007669"/>
    <property type="project" value="UniProtKB-UniRule"/>
</dbReference>
<evidence type="ECO:0000313" key="16">
    <source>
        <dbReference type="Proteomes" id="UP000255269"/>
    </source>
</evidence>
<feature type="short sequence motif" description="'HIGH' region" evidence="10">
    <location>
        <begin position="49"/>
        <end position="58"/>
    </location>
</feature>
<dbReference type="CDD" id="cd00805">
    <property type="entry name" value="TyrRS_core"/>
    <property type="match status" value="1"/>
</dbReference>
<dbReference type="GO" id="GO:0003723">
    <property type="term" value="F:RNA binding"/>
    <property type="evidence" value="ECO:0007669"/>
    <property type="project" value="UniProtKB-KW"/>
</dbReference>
<evidence type="ECO:0000256" key="6">
    <source>
        <dbReference type="ARBA" id="ARBA00022884"/>
    </source>
</evidence>
<dbReference type="PANTHER" id="PTHR11766">
    <property type="entry name" value="TYROSYL-TRNA SYNTHETASE"/>
    <property type="match status" value="1"/>
</dbReference>
<keyword evidence="2 10" id="KW-0963">Cytoplasm</keyword>
<dbReference type="GO" id="GO:0005829">
    <property type="term" value="C:cytosol"/>
    <property type="evidence" value="ECO:0007669"/>
    <property type="project" value="TreeGrafter"/>
</dbReference>
<evidence type="ECO:0000256" key="11">
    <source>
        <dbReference type="PROSITE-ProRule" id="PRU00182"/>
    </source>
</evidence>
<dbReference type="AlphaFoldDB" id="A0A0N1ELW4"/>
<comment type="subcellular location">
    <subcellularLocation>
        <location evidence="10">Cytoplasm</location>
    </subcellularLocation>
</comment>
<evidence type="ECO:0000313" key="13">
    <source>
        <dbReference type="EMBL" id="KPH56436.1"/>
    </source>
</evidence>
<dbReference type="InterPro" id="IPR036986">
    <property type="entry name" value="S4_RNA-bd_sf"/>
</dbReference>
<name>A0A0N1ELW4_9HELI</name>
<evidence type="ECO:0000256" key="10">
    <source>
        <dbReference type="HAMAP-Rule" id="MF_02007"/>
    </source>
</evidence>
<evidence type="ECO:0000256" key="2">
    <source>
        <dbReference type="ARBA" id="ARBA00022490"/>
    </source>
</evidence>
<protein>
    <recommendedName>
        <fullName evidence="10">Tyrosine--tRNA ligase</fullName>
        <ecNumber evidence="10">6.1.1.1</ecNumber>
    </recommendedName>
    <alternativeName>
        <fullName evidence="10">Tyrosyl-tRNA synthetase</fullName>
        <shortName evidence="10">TyrRS</shortName>
    </alternativeName>
</protein>
<dbReference type="InterPro" id="IPR001412">
    <property type="entry name" value="aa-tRNA-synth_I_CS"/>
</dbReference>
<dbReference type="SUPFAM" id="SSF52374">
    <property type="entry name" value="Nucleotidylyl transferase"/>
    <property type="match status" value="1"/>
</dbReference>
<dbReference type="Proteomes" id="UP000037997">
    <property type="component" value="Unassembled WGS sequence"/>
</dbReference>
<dbReference type="InterPro" id="IPR024088">
    <property type="entry name" value="Tyr-tRNA-ligase_bac-type"/>
</dbReference>
<comment type="subunit">
    <text evidence="1 10">Homodimer.</text>
</comment>
<accession>A0A0N1ELW4</accession>
<dbReference type="PANTHER" id="PTHR11766:SF1">
    <property type="entry name" value="TYROSINE--TRNA LIGASE"/>
    <property type="match status" value="1"/>
</dbReference>
<dbReference type="CDD" id="cd00165">
    <property type="entry name" value="S4"/>
    <property type="match status" value="1"/>
</dbReference>
<feature type="short sequence motif" description="'KMSKS' region" evidence="10">
    <location>
        <begin position="234"/>
        <end position="238"/>
    </location>
</feature>
<dbReference type="Gene3D" id="3.40.50.620">
    <property type="entry name" value="HUPs"/>
    <property type="match status" value="1"/>
</dbReference>
<keyword evidence="4 10" id="KW-0547">Nucleotide-binding</keyword>
<reference evidence="14 16" key="2">
    <citation type="submission" date="2018-06" db="EMBL/GenBank/DDBJ databases">
        <authorList>
            <consortium name="Pathogen Informatics"/>
            <person name="Doyle S."/>
        </authorList>
    </citation>
    <scope>NUCLEOTIDE SEQUENCE [LARGE SCALE GENOMIC DNA]</scope>
    <source>
        <strain evidence="14 16">NCTC13156</strain>
    </source>
</reference>
<keyword evidence="6 11" id="KW-0694">RNA-binding</keyword>
<keyword evidence="5 10" id="KW-0067">ATP-binding</keyword>
<dbReference type="PATRIC" id="fig|35818.11.peg.304"/>
<dbReference type="InterPro" id="IPR054608">
    <property type="entry name" value="SYY-like_C"/>
</dbReference>
<feature type="domain" description="Tyrosine--tRNA ligase SYY-like C-terminal" evidence="12">
    <location>
        <begin position="332"/>
        <end position="399"/>
    </location>
</feature>
<comment type="function">
    <text evidence="10">Catalyzes the attachment of tyrosine to tRNA(Tyr) in a two-step reaction: tyrosine is first activated by ATP to form Tyr-AMP and then transferred to the acceptor end of tRNA(Tyr).</text>
</comment>
<evidence type="ECO:0000256" key="5">
    <source>
        <dbReference type="ARBA" id="ARBA00022840"/>
    </source>
</evidence>
<dbReference type="EC" id="6.1.1.1" evidence="10"/>
<evidence type="ECO:0000256" key="8">
    <source>
        <dbReference type="ARBA" id="ARBA00023146"/>
    </source>
</evidence>
<evidence type="ECO:0000313" key="15">
    <source>
        <dbReference type="Proteomes" id="UP000037997"/>
    </source>
</evidence>
<comment type="similarity">
    <text evidence="10">Belongs to the class-I aminoacyl-tRNA synthetase family. TyrS type 2 subfamily.</text>
</comment>
<dbReference type="GO" id="GO:0005524">
    <property type="term" value="F:ATP binding"/>
    <property type="evidence" value="ECO:0007669"/>
    <property type="project" value="UniProtKB-UniRule"/>
</dbReference>
<dbReference type="InterPro" id="IPR002307">
    <property type="entry name" value="Tyr-tRNA-ligase"/>
</dbReference>
<dbReference type="EMBL" id="JNOC01000015">
    <property type="protein sequence ID" value="KPH56436.1"/>
    <property type="molecule type" value="Genomic_DNA"/>
</dbReference>
<keyword evidence="7 10" id="KW-0648">Protein biosynthesis</keyword>
<dbReference type="FunFam" id="3.40.50.620:FF:000061">
    <property type="entry name" value="Tyrosine--tRNA ligase"/>
    <property type="match status" value="1"/>
</dbReference>
<dbReference type="HAMAP" id="MF_02007">
    <property type="entry name" value="Tyr_tRNA_synth_type2"/>
    <property type="match status" value="1"/>
</dbReference>
<dbReference type="Pfam" id="PF00579">
    <property type="entry name" value="tRNA-synt_1b"/>
    <property type="match status" value="1"/>
</dbReference>
<reference evidence="13 15" key="1">
    <citation type="submission" date="2014-06" db="EMBL/GenBank/DDBJ databases">
        <title>Helicobacter pullorum isolates in fresh chicken meat - phenotypic and genotypic features.</title>
        <authorList>
            <person name="Borges V."/>
            <person name="Santos A."/>
            <person name="Correia C.B."/>
            <person name="Saraiva M."/>
            <person name="Menard A."/>
            <person name="Vieira L."/>
            <person name="Sampaio D.A."/>
            <person name="Gomes J.P."/>
            <person name="Oleastro M."/>
        </authorList>
    </citation>
    <scope>NUCLEOTIDE SEQUENCE [LARGE SCALE GENOMIC DNA]</scope>
    <source>
        <strain evidence="13 15">229334/12</strain>
    </source>
</reference>
<evidence type="ECO:0000256" key="3">
    <source>
        <dbReference type="ARBA" id="ARBA00022598"/>
    </source>
</evidence>
<evidence type="ECO:0000256" key="9">
    <source>
        <dbReference type="ARBA" id="ARBA00048248"/>
    </source>
</evidence>
<dbReference type="RefSeq" id="WP_054197530.1">
    <property type="nucleotide sequence ID" value="NZ_CAJFGW010000011.1"/>
</dbReference>
<dbReference type="PROSITE" id="PS50889">
    <property type="entry name" value="S4"/>
    <property type="match status" value="1"/>
</dbReference>
<dbReference type="FunFam" id="1.10.240.10:FF:000006">
    <property type="entry name" value="Tyrosine--tRNA ligase"/>
    <property type="match status" value="1"/>
</dbReference>
<dbReference type="EMBL" id="UGJF01000001">
    <property type="protein sequence ID" value="STQ88108.1"/>
    <property type="molecule type" value="Genomic_DNA"/>
</dbReference>
<dbReference type="Gene3D" id="3.10.290.10">
    <property type="entry name" value="RNA-binding S4 domain"/>
    <property type="match status" value="1"/>
</dbReference>
<dbReference type="Proteomes" id="UP000255269">
    <property type="component" value="Unassembled WGS sequence"/>
</dbReference>
<organism evidence="13 15">
    <name type="scientific">Helicobacter pullorum</name>
    <dbReference type="NCBI Taxonomy" id="35818"/>
    <lineage>
        <taxon>Bacteria</taxon>
        <taxon>Pseudomonadati</taxon>
        <taxon>Campylobacterota</taxon>
        <taxon>Epsilonproteobacteria</taxon>
        <taxon>Campylobacterales</taxon>
        <taxon>Helicobacteraceae</taxon>
        <taxon>Helicobacter</taxon>
    </lineage>
</organism>
<dbReference type="OrthoDB" id="9804243at2"/>
<proteinExistence type="inferred from homology"/>